<accession>A0A8X6KYD9</accession>
<name>A0A8X6KYD9_TRICU</name>
<dbReference type="EMBL" id="BMAO01033079">
    <property type="protein sequence ID" value="GFQ86868.1"/>
    <property type="molecule type" value="Genomic_DNA"/>
</dbReference>
<dbReference type="SUPFAM" id="SSF52047">
    <property type="entry name" value="RNI-like"/>
    <property type="match status" value="1"/>
</dbReference>
<dbReference type="Gene3D" id="3.80.10.10">
    <property type="entry name" value="Ribonuclease Inhibitor"/>
    <property type="match status" value="2"/>
</dbReference>
<evidence type="ECO:0000313" key="2">
    <source>
        <dbReference type="Proteomes" id="UP000887116"/>
    </source>
</evidence>
<sequence length="389" mass="44976">MLPSCCAKLEELSMIMSCITEKGLISLCQKENNGDETRSLNLKVIDLTGIIQINDGVSYLLKNMPSLELVVYHDLHLVLSNMYKHDVHKASEDKYNLTSFTIPYDYTSKCFPRIQDALYILSMCCPCIKVLSVPIEVKQDLESISKLSELEDFSAVDISLTGDLDLNWFLKQKGGTLKRFKIRGFRISIDTLVESCPNLESFSFQYTCFRLSDPNINLKQLNNLYELSIKSIHYNDNSKQAVINILNCSPKLEKLAFYDCDFKHNDEFANKFTKYCENSNLHILKFNIWALDVPLLQTILLTCSSLKTLVLDQCYDIDSNRIEALYKVSLSLKNKVEISWKDDRSESNSIYTYSDVFNSDSDFDIDDYDYYESDGYDEYDDEDQYFFMS</sequence>
<organism evidence="1 2">
    <name type="scientific">Trichonephila clavata</name>
    <name type="common">Joro spider</name>
    <name type="synonym">Nephila clavata</name>
    <dbReference type="NCBI Taxonomy" id="2740835"/>
    <lineage>
        <taxon>Eukaryota</taxon>
        <taxon>Metazoa</taxon>
        <taxon>Ecdysozoa</taxon>
        <taxon>Arthropoda</taxon>
        <taxon>Chelicerata</taxon>
        <taxon>Arachnida</taxon>
        <taxon>Araneae</taxon>
        <taxon>Araneomorphae</taxon>
        <taxon>Entelegynae</taxon>
        <taxon>Araneoidea</taxon>
        <taxon>Nephilidae</taxon>
        <taxon>Trichonephila</taxon>
    </lineage>
</organism>
<dbReference type="OrthoDB" id="6422937at2759"/>
<dbReference type="InterPro" id="IPR032675">
    <property type="entry name" value="LRR_dom_sf"/>
</dbReference>
<gene>
    <name evidence="1" type="primary">AVEN_43707_1</name>
    <name evidence="1" type="ORF">TNCT_690221</name>
</gene>
<evidence type="ECO:0000313" key="1">
    <source>
        <dbReference type="EMBL" id="GFQ86868.1"/>
    </source>
</evidence>
<dbReference type="Proteomes" id="UP000887116">
    <property type="component" value="Unassembled WGS sequence"/>
</dbReference>
<protein>
    <submittedName>
        <fullName evidence="1">Uncharacterized protein</fullName>
    </submittedName>
</protein>
<keyword evidence="2" id="KW-1185">Reference proteome</keyword>
<dbReference type="AlphaFoldDB" id="A0A8X6KYD9"/>
<reference evidence="1" key="1">
    <citation type="submission" date="2020-07" db="EMBL/GenBank/DDBJ databases">
        <title>Multicomponent nature underlies the extraordinary mechanical properties of spider dragline silk.</title>
        <authorList>
            <person name="Kono N."/>
            <person name="Nakamura H."/>
            <person name="Mori M."/>
            <person name="Yoshida Y."/>
            <person name="Ohtoshi R."/>
            <person name="Malay A.D."/>
            <person name="Moran D.A.P."/>
            <person name="Tomita M."/>
            <person name="Numata K."/>
            <person name="Arakawa K."/>
        </authorList>
    </citation>
    <scope>NUCLEOTIDE SEQUENCE</scope>
</reference>
<comment type="caution">
    <text evidence="1">The sequence shown here is derived from an EMBL/GenBank/DDBJ whole genome shotgun (WGS) entry which is preliminary data.</text>
</comment>
<proteinExistence type="predicted"/>